<dbReference type="Proteomes" id="UP000032360">
    <property type="component" value="Unassembled WGS sequence"/>
</dbReference>
<gene>
    <name evidence="1" type="ORF">AXFE_06220</name>
</gene>
<proteinExistence type="predicted"/>
<reference evidence="1 2" key="1">
    <citation type="submission" date="2015-01" db="EMBL/GenBank/DDBJ databases">
        <title>Draft genome of the acidophilic iron oxidizer Acidithrix ferrooxidans strain Py-F3.</title>
        <authorList>
            <person name="Poehlein A."/>
            <person name="Eisen S."/>
            <person name="Schloemann M."/>
            <person name="Johnson B.D."/>
            <person name="Daniel R."/>
            <person name="Muehling M."/>
        </authorList>
    </citation>
    <scope>NUCLEOTIDE SEQUENCE [LARGE SCALE GENOMIC DNA]</scope>
    <source>
        <strain evidence="1 2">Py-F3</strain>
    </source>
</reference>
<protein>
    <submittedName>
        <fullName evidence="1">Uncharacterized protein</fullName>
    </submittedName>
</protein>
<dbReference type="STRING" id="1280514.AXFE_06220"/>
<dbReference type="EMBL" id="JXYS01000015">
    <property type="protein sequence ID" value="KJF18494.1"/>
    <property type="molecule type" value="Genomic_DNA"/>
</dbReference>
<comment type="caution">
    <text evidence="1">The sequence shown here is derived from an EMBL/GenBank/DDBJ whole genome shotgun (WGS) entry which is preliminary data.</text>
</comment>
<evidence type="ECO:0000313" key="1">
    <source>
        <dbReference type="EMBL" id="KJF18494.1"/>
    </source>
</evidence>
<evidence type="ECO:0000313" key="2">
    <source>
        <dbReference type="Proteomes" id="UP000032360"/>
    </source>
</evidence>
<name>A0A0D8HKV5_9ACTN</name>
<keyword evidence="2" id="KW-1185">Reference proteome</keyword>
<organism evidence="1 2">
    <name type="scientific">Acidithrix ferrooxidans</name>
    <dbReference type="NCBI Taxonomy" id="1280514"/>
    <lineage>
        <taxon>Bacteria</taxon>
        <taxon>Bacillati</taxon>
        <taxon>Actinomycetota</taxon>
        <taxon>Acidimicrobiia</taxon>
        <taxon>Acidimicrobiales</taxon>
        <taxon>Acidimicrobiaceae</taxon>
        <taxon>Acidithrix</taxon>
    </lineage>
</organism>
<accession>A0A0D8HKV5</accession>
<sequence>MDNFLRPDDSRESVKVNGLRDMRFWWAIVLFGGNGLL</sequence>
<dbReference type="AlphaFoldDB" id="A0A0D8HKV5"/>